<feature type="region of interest" description="Disordered" evidence="1">
    <location>
        <begin position="31"/>
        <end position="53"/>
    </location>
</feature>
<evidence type="ECO:0000313" key="3">
    <source>
        <dbReference type="Proteomes" id="UP000469325"/>
    </source>
</evidence>
<reference evidence="2 3" key="1">
    <citation type="submission" date="2019-08" db="EMBL/GenBank/DDBJ databases">
        <title>In-depth cultivation of the pig gut microbiome towards novel bacterial diversity and tailored functional studies.</title>
        <authorList>
            <person name="Wylensek D."/>
            <person name="Hitch T.C.A."/>
            <person name="Clavel T."/>
        </authorList>
    </citation>
    <scope>NUCLEOTIDE SEQUENCE [LARGE SCALE GENOMIC DNA]</scope>
    <source>
        <strain evidence="2 3">CA-Schmier-601-WT-1</strain>
    </source>
</reference>
<dbReference type="AlphaFoldDB" id="A0A6N7XBJ4"/>
<proteinExistence type="predicted"/>
<sequence length="73" mass="8130">MTKIDRSCDCSCYLPCESSFLQKLSGIPSARATGGDPFPSPLQPNARKSRATRTQCRRLRGYGSSSFVNEMFY</sequence>
<evidence type="ECO:0000256" key="1">
    <source>
        <dbReference type="SAM" id="MobiDB-lite"/>
    </source>
</evidence>
<dbReference type="EMBL" id="VUNC01000005">
    <property type="protein sequence ID" value="MST72960.1"/>
    <property type="molecule type" value="Genomic_DNA"/>
</dbReference>
<evidence type="ECO:0000313" key="2">
    <source>
        <dbReference type="EMBL" id="MST72960.1"/>
    </source>
</evidence>
<dbReference type="Proteomes" id="UP000469325">
    <property type="component" value="Unassembled WGS sequence"/>
</dbReference>
<accession>A0A6N7XBJ4</accession>
<name>A0A6N7XBJ4_9ACTN</name>
<gene>
    <name evidence="2" type="ORF">FYJ68_07545</name>
</gene>
<organism evidence="2 3">
    <name type="scientific">Olsenella porci</name>
    <dbReference type="NCBI Taxonomy" id="2652279"/>
    <lineage>
        <taxon>Bacteria</taxon>
        <taxon>Bacillati</taxon>
        <taxon>Actinomycetota</taxon>
        <taxon>Coriobacteriia</taxon>
        <taxon>Coriobacteriales</taxon>
        <taxon>Atopobiaceae</taxon>
        <taxon>Olsenella</taxon>
    </lineage>
</organism>
<protein>
    <submittedName>
        <fullName evidence="2">Uncharacterized protein</fullName>
    </submittedName>
</protein>
<keyword evidence="3" id="KW-1185">Reference proteome</keyword>
<comment type="caution">
    <text evidence="2">The sequence shown here is derived from an EMBL/GenBank/DDBJ whole genome shotgun (WGS) entry which is preliminary data.</text>
</comment>